<dbReference type="EMBL" id="BAAADJ010000061">
    <property type="protein sequence ID" value="GAA0342925.1"/>
    <property type="molecule type" value="Genomic_DNA"/>
</dbReference>
<name>A0ABP3GDL3_9BACI</name>
<dbReference type="RefSeq" id="WP_343802398.1">
    <property type="nucleotide sequence ID" value="NZ_BAAADJ010000061.1"/>
</dbReference>
<keyword evidence="3" id="KW-1185">Reference proteome</keyword>
<feature type="compositionally biased region" description="Basic and acidic residues" evidence="1">
    <location>
        <begin position="1"/>
        <end position="14"/>
    </location>
</feature>
<reference evidence="3" key="1">
    <citation type="journal article" date="2019" name="Int. J. Syst. Evol. Microbiol.">
        <title>The Global Catalogue of Microorganisms (GCM) 10K type strain sequencing project: providing services to taxonomists for standard genome sequencing and annotation.</title>
        <authorList>
            <consortium name="The Broad Institute Genomics Platform"/>
            <consortium name="The Broad Institute Genome Sequencing Center for Infectious Disease"/>
            <person name="Wu L."/>
            <person name="Ma J."/>
        </authorList>
    </citation>
    <scope>NUCLEOTIDE SEQUENCE [LARGE SCALE GENOMIC DNA]</scope>
    <source>
        <strain evidence="3">JCM 9731</strain>
    </source>
</reference>
<evidence type="ECO:0000313" key="3">
    <source>
        <dbReference type="Proteomes" id="UP001500782"/>
    </source>
</evidence>
<gene>
    <name evidence="2" type="ORF">GCM10008967_36730</name>
</gene>
<comment type="caution">
    <text evidence="2">The sequence shown here is derived from an EMBL/GenBank/DDBJ whole genome shotgun (WGS) entry which is preliminary data.</text>
</comment>
<evidence type="ECO:0000256" key="1">
    <source>
        <dbReference type="SAM" id="MobiDB-lite"/>
    </source>
</evidence>
<dbReference type="Proteomes" id="UP001500782">
    <property type="component" value="Unassembled WGS sequence"/>
</dbReference>
<proteinExistence type="predicted"/>
<sequence>MPKNENQDKSEKQAVEPYFTDSIPNREVMLDEDTAKNVTNVQDVEKETK</sequence>
<accession>A0ABP3GDL3</accession>
<protein>
    <submittedName>
        <fullName evidence="2">Uncharacterized protein</fullName>
    </submittedName>
</protein>
<organism evidence="2 3">
    <name type="scientific">Bacillus carboniphilus</name>
    <dbReference type="NCBI Taxonomy" id="86663"/>
    <lineage>
        <taxon>Bacteria</taxon>
        <taxon>Bacillati</taxon>
        <taxon>Bacillota</taxon>
        <taxon>Bacilli</taxon>
        <taxon>Bacillales</taxon>
        <taxon>Bacillaceae</taxon>
        <taxon>Bacillus</taxon>
    </lineage>
</organism>
<evidence type="ECO:0000313" key="2">
    <source>
        <dbReference type="EMBL" id="GAA0342925.1"/>
    </source>
</evidence>
<feature type="region of interest" description="Disordered" evidence="1">
    <location>
        <begin position="1"/>
        <end position="49"/>
    </location>
</feature>